<dbReference type="EMBL" id="BMOK01000001">
    <property type="protein sequence ID" value="GGL42559.1"/>
    <property type="molecule type" value="Genomic_DNA"/>
</dbReference>
<dbReference type="Proteomes" id="UP000654670">
    <property type="component" value="Unassembled WGS sequence"/>
</dbReference>
<accession>A0A917VZD3</accession>
<dbReference type="AlphaFoldDB" id="A0A917VZD3"/>
<sequence>MNAPHWHIKAGFLFYRSCVKVFDGGFAEPAMKNTHDFSDAEGLNYEICLESD</sequence>
<reference evidence="1" key="2">
    <citation type="submission" date="2020-09" db="EMBL/GenBank/DDBJ databases">
        <authorList>
            <person name="Sun Q."/>
            <person name="Ohkuma M."/>
        </authorList>
    </citation>
    <scope>NUCLEOTIDE SEQUENCE</scope>
    <source>
        <strain evidence="1">JCM 15325</strain>
    </source>
</reference>
<evidence type="ECO:0000313" key="1">
    <source>
        <dbReference type="EMBL" id="GGL42559.1"/>
    </source>
</evidence>
<proteinExistence type="predicted"/>
<comment type="caution">
    <text evidence="1">The sequence shown here is derived from an EMBL/GenBank/DDBJ whole genome shotgun (WGS) entry which is preliminary data.</text>
</comment>
<gene>
    <name evidence="1" type="ORF">GCM10007968_03120</name>
</gene>
<evidence type="ECO:0000313" key="2">
    <source>
        <dbReference type="Proteomes" id="UP000654670"/>
    </source>
</evidence>
<keyword evidence="2" id="KW-1185">Reference proteome</keyword>
<name>A0A917VZD3_9BACL</name>
<protein>
    <submittedName>
        <fullName evidence="1">Uncharacterized protein</fullName>
    </submittedName>
</protein>
<organism evidence="1 2">
    <name type="scientific">Sporolactobacillus putidus</name>
    <dbReference type="NCBI Taxonomy" id="492735"/>
    <lineage>
        <taxon>Bacteria</taxon>
        <taxon>Bacillati</taxon>
        <taxon>Bacillota</taxon>
        <taxon>Bacilli</taxon>
        <taxon>Bacillales</taxon>
        <taxon>Sporolactobacillaceae</taxon>
        <taxon>Sporolactobacillus</taxon>
    </lineage>
</organism>
<reference evidence="1" key="1">
    <citation type="journal article" date="2014" name="Int. J. Syst. Evol. Microbiol.">
        <title>Complete genome sequence of Corynebacterium casei LMG S-19264T (=DSM 44701T), isolated from a smear-ripened cheese.</title>
        <authorList>
            <consortium name="US DOE Joint Genome Institute (JGI-PGF)"/>
            <person name="Walter F."/>
            <person name="Albersmeier A."/>
            <person name="Kalinowski J."/>
            <person name="Ruckert C."/>
        </authorList>
    </citation>
    <scope>NUCLEOTIDE SEQUENCE</scope>
    <source>
        <strain evidence="1">JCM 15325</strain>
    </source>
</reference>